<feature type="domain" description="DUF4822" evidence="1">
    <location>
        <begin position="30"/>
        <end position="149"/>
    </location>
</feature>
<sequence>METTNSTEEVEPTAQVEEKSQFTKGQEMMNLLSSTNWQGTKVYDQDNNDLTKENANFIGLAKYDSETGHYEFFDSATKETRGDEGTFFVTNDGEKRILISNTMQYQAVVEMTELSEDIFTYKRMGKDAAGNDVEIFVEHVPYEETELAFTNPAPTLTTTTGAILTDVDGDEVLGETLWQGTRVIDEQGNDLTEQNANFISIAKYSSATNQYEFFNVESGESRDDFGYFDVINSNKMRAHVSLGENKYGAALELTELNDNKFTYKRMGKGAAGNDVTIFVEHEPYNGEFNLNFRF</sequence>
<dbReference type="AlphaFoldDB" id="A0A248TP76"/>
<dbReference type="EMBL" id="CP022983">
    <property type="protein sequence ID" value="ASV70006.1"/>
    <property type="molecule type" value="Genomic_DNA"/>
</dbReference>
<keyword evidence="3" id="KW-1185">Reference proteome</keyword>
<evidence type="ECO:0000313" key="3">
    <source>
        <dbReference type="Proteomes" id="UP000215137"/>
    </source>
</evidence>
<gene>
    <name evidence="2" type="ORF">CKF48_11060</name>
</gene>
<dbReference type="Pfam" id="PF16103">
    <property type="entry name" value="DUF4822"/>
    <property type="match status" value="2"/>
</dbReference>
<dbReference type="InterPro" id="IPR032247">
    <property type="entry name" value="DUF4822"/>
</dbReference>
<proteinExistence type="predicted"/>
<dbReference type="Proteomes" id="UP000215137">
    <property type="component" value="Chromosome"/>
</dbReference>
<dbReference type="Gene3D" id="2.40.128.540">
    <property type="entry name" value="Domain of unknown function DUF4822"/>
    <property type="match status" value="2"/>
</dbReference>
<name>A0A248TP76_9BACI</name>
<accession>A0A248TP76</accession>
<dbReference type="KEGG" id="bko:CKF48_11060"/>
<evidence type="ECO:0000259" key="1">
    <source>
        <dbReference type="Pfam" id="PF16103"/>
    </source>
</evidence>
<evidence type="ECO:0000313" key="2">
    <source>
        <dbReference type="EMBL" id="ASV70006.1"/>
    </source>
</evidence>
<protein>
    <submittedName>
        <fullName evidence="2">DUF4822 domain-containing protein</fullName>
    </submittedName>
</protein>
<feature type="domain" description="DUF4822" evidence="1">
    <location>
        <begin position="170"/>
        <end position="292"/>
    </location>
</feature>
<reference evidence="2 3" key="1">
    <citation type="submission" date="2017-08" db="EMBL/GenBank/DDBJ databases">
        <title>Complete Genome Sequence of Bacillus kochii Oregon-R-modENCODE STRAIN BDGP4, isolated from Drosophila melanogaster gut.</title>
        <authorList>
            <person name="Wan K.H."/>
            <person name="Yu C."/>
            <person name="Park S."/>
            <person name="Hammonds A.S."/>
            <person name="Booth B.W."/>
            <person name="Celniker S.E."/>
        </authorList>
    </citation>
    <scope>NUCLEOTIDE SEQUENCE [LARGE SCALE GENOMIC DNA]</scope>
    <source>
        <strain evidence="2 3">BDGP4</strain>
    </source>
</reference>
<organism evidence="2 3">
    <name type="scientific">Cytobacillus kochii</name>
    <dbReference type="NCBI Taxonomy" id="859143"/>
    <lineage>
        <taxon>Bacteria</taxon>
        <taxon>Bacillati</taxon>
        <taxon>Bacillota</taxon>
        <taxon>Bacilli</taxon>
        <taxon>Bacillales</taxon>
        <taxon>Bacillaceae</taxon>
        <taxon>Cytobacillus</taxon>
    </lineage>
</organism>